<dbReference type="GO" id="GO:0051082">
    <property type="term" value="F:unfolded protein binding"/>
    <property type="evidence" value="ECO:0007669"/>
    <property type="project" value="TreeGrafter"/>
</dbReference>
<feature type="region of interest" description="Disordered" evidence="1">
    <location>
        <begin position="61"/>
        <end position="86"/>
    </location>
</feature>
<feature type="compositionally biased region" description="Low complexity" evidence="1">
    <location>
        <begin position="421"/>
        <end position="432"/>
    </location>
</feature>
<dbReference type="Proteomes" id="UP001360560">
    <property type="component" value="Unassembled WGS sequence"/>
</dbReference>
<accession>A0AAV5QHW5</accession>
<dbReference type="PROSITE" id="PS00636">
    <property type="entry name" value="DNAJ_1"/>
    <property type="match status" value="1"/>
</dbReference>
<dbReference type="InterPro" id="IPR036869">
    <property type="entry name" value="J_dom_sf"/>
</dbReference>
<feature type="compositionally biased region" description="Polar residues" evidence="1">
    <location>
        <begin position="184"/>
        <end position="201"/>
    </location>
</feature>
<dbReference type="InterPro" id="IPR001623">
    <property type="entry name" value="DnaJ_domain"/>
</dbReference>
<feature type="region of interest" description="Disordered" evidence="1">
    <location>
        <begin position="160"/>
        <end position="539"/>
    </location>
</feature>
<reference evidence="3 4" key="1">
    <citation type="journal article" date="2023" name="Elife">
        <title>Identification of key yeast species and microbe-microbe interactions impacting larval growth of Drosophila in the wild.</title>
        <authorList>
            <person name="Mure A."/>
            <person name="Sugiura Y."/>
            <person name="Maeda R."/>
            <person name="Honda K."/>
            <person name="Sakurai N."/>
            <person name="Takahashi Y."/>
            <person name="Watada M."/>
            <person name="Katoh T."/>
            <person name="Gotoh A."/>
            <person name="Gotoh Y."/>
            <person name="Taniguchi I."/>
            <person name="Nakamura K."/>
            <person name="Hayashi T."/>
            <person name="Katayama T."/>
            <person name="Uemura T."/>
            <person name="Hattori Y."/>
        </authorList>
    </citation>
    <scope>NUCLEOTIDE SEQUENCE [LARGE SCALE GENOMIC DNA]</scope>
    <source>
        <strain evidence="3 4">SC-9</strain>
    </source>
</reference>
<feature type="compositionally biased region" description="Polar residues" evidence="1">
    <location>
        <begin position="361"/>
        <end position="383"/>
    </location>
</feature>
<protein>
    <recommendedName>
        <fullName evidence="2">J domain-containing protein</fullName>
    </recommendedName>
</protein>
<dbReference type="GO" id="GO:0042026">
    <property type="term" value="P:protein refolding"/>
    <property type="evidence" value="ECO:0007669"/>
    <property type="project" value="TreeGrafter"/>
</dbReference>
<feature type="domain" description="J" evidence="2">
    <location>
        <begin position="6"/>
        <end position="70"/>
    </location>
</feature>
<feature type="compositionally biased region" description="Basic and acidic residues" evidence="1">
    <location>
        <begin position="453"/>
        <end position="477"/>
    </location>
</feature>
<feature type="compositionally biased region" description="Basic and acidic residues" evidence="1">
    <location>
        <begin position="61"/>
        <end position="71"/>
    </location>
</feature>
<feature type="compositionally biased region" description="Polar residues" evidence="1">
    <location>
        <begin position="264"/>
        <end position="287"/>
    </location>
</feature>
<evidence type="ECO:0000313" key="4">
    <source>
        <dbReference type="Proteomes" id="UP001360560"/>
    </source>
</evidence>
<dbReference type="EMBL" id="BTFZ01000002">
    <property type="protein sequence ID" value="GMM33748.1"/>
    <property type="molecule type" value="Genomic_DNA"/>
</dbReference>
<dbReference type="PANTHER" id="PTHR43096">
    <property type="entry name" value="DNAJ HOMOLOG 1, MITOCHONDRIAL-RELATED"/>
    <property type="match status" value="1"/>
</dbReference>
<sequence length="936" mass="106051">MINKADHYQQLGISKNSTASEIKSAYKKLALKYHPDKNKEVGAQEKFKLIVDSYNVLSDPTKKSEYDRKNDNSQQWSRNNYNAGNPYNVNTTAPSFKTWTRPKPSSFYSNFATSANLFESMKSGNSFSNFKDAFNFHSTQNNDMGEEWFRSSANSYRTWKSKPTSFGNPNVNSYNTQQEHKASKYQQSNQADNCTSQQPFHQQNEKQKEKKKAKKKDRTKQYKMQGNIYPDIHNNPPPSDKEDPSKNEVPNETIKTSKSDVDSNIKSTGSGCRSGSKTSYSYVSTEKTYMPRSSIKVKPAPQKSDDVDFKSEPMGSTSKSGKAHYYGGWADSKNENQNDGNASTEKKVKTEMKSSPKRKSSTSNTPKKQNLAETRMSPKSNRTAARDTEDFSDKFEKSRRESNCSEGTESNPIVIDEDRPASSATASTSSTSPNPVSNGMSKKDGGCFNYKPEAAKSQKTDKELKDDLLESLLREGENSMGAAYAKRPKVGPATPMKSGRFPDISQSTFKSEHPFPNYSGRGIRTQLEDSDSSNDDDDDVMFIEKTKYDSNNYYKNSANDSDSNHDDRNNYHPHGADNNIDGDNVDDNNEDNGKLNHETFGFNGTNSSTSELGTKFTCFDQSRFGFDNDSSKLHFPKETIGSSDSNFNIKRVNATVRNENTGDKNDWRARTQKIFTVEDDDDGDDYDQDLESDVEVRPNIFPSTNSEPSGSKKRKKAYIDTTTENDKGSAENLFSMPDIANIPPFTQNKPKNFDFEILRSSLDHHYKSQINEDKSSATRQTNQKPDFESSTGKYESLHTPVNKTLPFVHSTFRKLTSQDFAVDRQILLNAPPVGPQKMANASKLSWAKYYTEMKTYNQRWLNYRQKVDSYHRHRLEALFKYFDDALDSSVNLEVYMAGIELDQQVSEEFTRAQNAYMSAMQNYYGVFFHLKTHGFS</sequence>
<feature type="compositionally biased region" description="Basic and acidic residues" evidence="1">
    <location>
        <begin position="384"/>
        <end position="403"/>
    </location>
</feature>
<dbReference type="CDD" id="cd06257">
    <property type="entry name" value="DnaJ"/>
    <property type="match status" value="1"/>
</dbReference>
<dbReference type="RefSeq" id="XP_064850748.1">
    <property type="nucleotide sequence ID" value="XM_064994676.1"/>
</dbReference>
<dbReference type="AlphaFoldDB" id="A0AAV5QHW5"/>
<dbReference type="SMART" id="SM00271">
    <property type="entry name" value="DnaJ"/>
    <property type="match status" value="1"/>
</dbReference>
<comment type="caution">
    <text evidence="3">The sequence shown here is derived from an EMBL/GenBank/DDBJ whole genome shotgun (WGS) entry which is preliminary data.</text>
</comment>
<feature type="compositionally biased region" description="Basic residues" evidence="1">
    <location>
        <begin position="209"/>
        <end position="218"/>
    </location>
</feature>
<dbReference type="Pfam" id="PF00226">
    <property type="entry name" value="DnaJ"/>
    <property type="match status" value="1"/>
</dbReference>
<dbReference type="PROSITE" id="PS50076">
    <property type="entry name" value="DNAJ_2"/>
    <property type="match status" value="1"/>
</dbReference>
<evidence type="ECO:0000256" key="1">
    <source>
        <dbReference type="SAM" id="MobiDB-lite"/>
    </source>
</evidence>
<dbReference type="PRINTS" id="PR00625">
    <property type="entry name" value="JDOMAIN"/>
</dbReference>
<dbReference type="SUPFAM" id="SSF46565">
    <property type="entry name" value="Chaperone J-domain"/>
    <property type="match status" value="1"/>
</dbReference>
<feature type="compositionally biased region" description="Polar residues" evidence="1">
    <location>
        <begin position="160"/>
        <end position="177"/>
    </location>
</feature>
<dbReference type="PANTHER" id="PTHR43096:SF10">
    <property type="entry name" value="CHAPERONE PROTEIN DNAJ A6, CHLOROPLASTIC"/>
    <property type="match status" value="1"/>
</dbReference>
<dbReference type="GO" id="GO:0005737">
    <property type="term" value="C:cytoplasm"/>
    <property type="evidence" value="ECO:0007669"/>
    <property type="project" value="TreeGrafter"/>
</dbReference>
<gene>
    <name evidence="3" type="ORF">DASC09_010730</name>
</gene>
<proteinExistence type="predicted"/>
<feature type="region of interest" description="Disordered" evidence="1">
    <location>
        <begin position="770"/>
        <end position="795"/>
    </location>
</feature>
<feature type="compositionally biased region" description="Basic and acidic residues" evidence="1">
    <location>
        <begin position="344"/>
        <end position="354"/>
    </location>
</feature>
<feature type="region of interest" description="Disordered" evidence="1">
    <location>
        <begin position="551"/>
        <end position="606"/>
    </location>
</feature>
<name>A0AAV5QHW5_9ASCO</name>
<feature type="compositionally biased region" description="Polar residues" evidence="1">
    <location>
        <begin position="777"/>
        <end position="793"/>
    </location>
</feature>
<dbReference type="InterPro" id="IPR018253">
    <property type="entry name" value="DnaJ_domain_CS"/>
</dbReference>
<keyword evidence="4" id="KW-1185">Reference proteome</keyword>
<dbReference type="Gene3D" id="1.10.287.110">
    <property type="entry name" value="DnaJ domain"/>
    <property type="match status" value="1"/>
</dbReference>
<dbReference type="GeneID" id="90071727"/>
<feature type="compositionally biased region" description="Acidic residues" evidence="1">
    <location>
        <begin position="528"/>
        <end position="539"/>
    </location>
</feature>
<evidence type="ECO:0000313" key="3">
    <source>
        <dbReference type="EMBL" id="GMM33748.1"/>
    </source>
</evidence>
<evidence type="ECO:0000259" key="2">
    <source>
        <dbReference type="PROSITE" id="PS50076"/>
    </source>
</evidence>
<feature type="region of interest" description="Disordered" evidence="1">
    <location>
        <begin position="698"/>
        <end position="718"/>
    </location>
</feature>
<organism evidence="3 4">
    <name type="scientific">Saccharomycopsis crataegensis</name>
    <dbReference type="NCBI Taxonomy" id="43959"/>
    <lineage>
        <taxon>Eukaryota</taxon>
        <taxon>Fungi</taxon>
        <taxon>Dikarya</taxon>
        <taxon>Ascomycota</taxon>
        <taxon>Saccharomycotina</taxon>
        <taxon>Saccharomycetes</taxon>
        <taxon>Saccharomycopsidaceae</taxon>
        <taxon>Saccharomycopsis</taxon>
    </lineage>
</organism>